<sequence>MRAGLCRPTAWVSLRRAALSEAARVFGSSGISERRSLYSVRWDPRSAARALPTPRGASPRGLQHLRLSYTIHCGLLPLLLPVRARRRSGSAGAFPQSVFRRLSEPVSGARLQSFHWSQWGLCFRVAASGVPGFNLAKAARTRSPFCFGLDELRDGHGGRFGSLLHIKLVPKG</sequence>
<comment type="caution">
    <text evidence="1">The sequence shown here is derived from an EMBL/GenBank/DDBJ whole genome shotgun (WGS) entry which is preliminary data.</text>
</comment>
<reference evidence="1" key="1">
    <citation type="journal article" date="2022" name="bioRxiv">
        <title>Sequencing and chromosome-scale assembly of the giantPleurodeles waltlgenome.</title>
        <authorList>
            <person name="Brown T."/>
            <person name="Elewa A."/>
            <person name="Iarovenko S."/>
            <person name="Subramanian E."/>
            <person name="Araus A.J."/>
            <person name="Petzold A."/>
            <person name="Susuki M."/>
            <person name="Suzuki K.-i.T."/>
            <person name="Hayashi T."/>
            <person name="Toyoda A."/>
            <person name="Oliveira C."/>
            <person name="Osipova E."/>
            <person name="Leigh N.D."/>
            <person name="Simon A."/>
            <person name="Yun M.H."/>
        </authorList>
    </citation>
    <scope>NUCLEOTIDE SEQUENCE</scope>
    <source>
        <strain evidence="1">20211129_DDA</strain>
        <tissue evidence="1">Liver</tissue>
    </source>
</reference>
<organism evidence="1 2">
    <name type="scientific">Pleurodeles waltl</name>
    <name type="common">Iberian ribbed newt</name>
    <dbReference type="NCBI Taxonomy" id="8319"/>
    <lineage>
        <taxon>Eukaryota</taxon>
        <taxon>Metazoa</taxon>
        <taxon>Chordata</taxon>
        <taxon>Craniata</taxon>
        <taxon>Vertebrata</taxon>
        <taxon>Euteleostomi</taxon>
        <taxon>Amphibia</taxon>
        <taxon>Batrachia</taxon>
        <taxon>Caudata</taxon>
        <taxon>Salamandroidea</taxon>
        <taxon>Salamandridae</taxon>
        <taxon>Pleurodelinae</taxon>
        <taxon>Pleurodeles</taxon>
    </lineage>
</organism>
<dbReference type="EMBL" id="JANPWB010000006">
    <property type="protein sequence ID" value="KAJ1178208.1"/>
    <property type="molecule type" value="Genomic_DNA"/>
</dbReference>
<name>A0AAV7TR64_PLEWA</name>
<keyword evidence="2" id="KW-1185">Reference proteome</keyword>
<gene>
    <name evidence="1" type="ORF">NDU88_003455</name>
</gene>
<dbReference type="Proteomes" id="UP001066276">
    <property type="component" value="Chromosome 3_2"/>
</dbReference>
<evidence type="ECO:0000313" key="1">
    <source>
        <dbReference type="EMBL" id="KAJ1178208.1"/>
    </source>
</evidence>
<evidence type="ECO:0000313" key="2">
    <source>
        <dbReference type="Proteomes" id="UP001066276"/>
    </source>
</evidence>
<proteinExistence type="predicted"/>
<dbReference type="AlphaFoldDB" id="A0AAV7TR64"/>
<protein>
    <submittedName>
        <fullName evidence="1">Uncharacterized protein</fullName>
    </submittedName>
</protein>
<accession>A0AAV7TR64</accession>